<dbReference type="InterPro" id="IPR027474">
    <property type="entry name" value="L-asparaginase_N"/>
</dbReference>
<dbReference type="GO" id="GO:0006528">
    <property type="term" value="P:asparagine metabolic process"/>
    <property type="evidence" value="ECO:0007669"/>
    <property type="project" value="InterPro"/>
</dbReference>
<dbReference type="PIRSF" id="PIRSF001220">
    <property type="entry name" value="L-ASNase_gatD"/>
    <property type="match status" value="1"/>
</dbReference>
<feature type="domain" description="Asparaginase/glutaminase C-terminal" evidence="5">
    <location>
        <begin position="309"/>
        <end position="423"/>
    </location>
</feature>
<keyword evidence="7" id="KW-1185">Reference proteome</keyword>
<evidence type="ECO:0000256" key="2">
    <source>
        <dbReference type="ARBA" id="ARBA00022801"/>
    </source>
</evidence>
<dbReference type="Proteomes" id="UP000503540">
    <property type="component" value="Chromosome"/>
</dbReference>
<dbReference type="InterPro" id="IPR004550">
    <property type="entry name" value="AsnASE_II"/>
</dbReference>
<evidence type="ECO:0000256" key="3">
    <source>
        <dbReference type="PIRSR" id="PIRSR001220-1"/>
    </source>
</evidence>
<proteinExistence type="inferred from homology"/>
<dbReference type="Pfam" id="PF17763">
    <property type="entry name" value="Asparaginase_C"/>
    <property type="match status" value="1"/>
</dbReference>
<reference evidence="6 7" key="1">
    <citation type="journal article" date="2019" name="ACS Chem. Biol.">
        <title>Identification and Mobilization of a Cryptic Antibiotic Biosynthesis Gene Locus from a Human-Pathogenic Nocardia Isolate.</title>
        <authorList>
            <person name="Herisse M."/>
            <person name="Ishida K."/>
            <person name="Porter J.L."/>
            <person name="Howden B."/>
            <person name="Hertweck C."/>
            <person name="Stinear T.P."/>
            <person name="Pidot S.J."/>
        </authorList>
    </citation>
    <scope>NUCLEOTIDE SEQUENCE [LARGE SCALE GENOMIC DNA]</scope>
    <source>
        <strain evidence="6 7">AUSMDU00012717</strain>
    </source>
</reference>
<gene>
    <name evidence="6" type="ORF">F5544_10485</name>
</gene>
<evidence type="ECO:0000259" key="5">
    <source>
        <dbReference type="Pfam" id="PF17763"/>
    </source>
</evidence>
<organism evidence="6 7">
    <name type="scientific">Nocardia arthritidis</name>
    <dbReference type="NCBI Taxonomy" id="228602"/>
    <lineage>
        <taxon>Bacteria</taxon>
        <taxon>Bacillati</taxon>
        <taxon>Actinomycetota</taxon>
        <taxon>Actinomycetes</taxon>
        <taxon>Mycobacteriales</taxon>
        <taxon>Nocardiaceae</taxon>
        <taxon>Nocardia</taxon>
    </lineage>
</organism>
<evidence type="ECO:0000313" key="6">
    <source>
        <dbReference type="EMBL" id="QIS09995.1"/>
    </source>
</evidence>
<feature type="domain" description="L-asparaginase N-terminal" evidence="4">
    <location>
        <begin position="108"/>
        <end position="292"/>
    </location>
</feature>
<dbReference type="PANTHER" id="PTHR11707">
    <property type="entry name" value="L-ASPARAGINASE"/>
    <property type="match status" value="1"/>
</dbReference>
<evidence type="ECO:0000313" key="7">
    <source>
        <dbReference type="Proteomes" id="UP000503540"/>
    </source>
</evidence>
<feature type="active site" description="O-isoaspartyl threonine intermediate" evidence="3">
    <location>
        <position position="117"/>
    </location>
</feature>
<keyword evidence="2" id="KW-0378">Hydrolase</keyword>
<evidence type="ECO:0000259" key="4">
    <source>
        <dbReference type="Pfam" id="PF00710"/>
    </source>
</evidence>
<dbReference type="InterPro" id="IPR006034">
    <property type="entry name" value="Asparaginase/glutaminase-like"/>
</dbReference>
<dbReference type="SFLD" id="SFLDS00057">
    <property type="entry name" value="Glutaminase/Asparaginase"/>
    <property type="match status" value="1"/>
</dbReference>
<name>A0A6G9Y9Q4_9NOCA</name>
<dbReference type="EMBL" id="CP046172">
    <property type="protein sequence ID" value="QIS09995.1"/>
    <property type="molecule type" value="Genomic_DNA"/>
</dbReference>
<accession>A0A6G9Y9Q4</accession>
<dbReference type="InterPro" id="IPR027473">
    <property type="entry name" value="L-asparaginase_C"/>
</dbReference>
<dbReference type="Pfam" id="PF00710">
    <property type="entry name" value="Asparaginase"/>
    <property type="match status" value="1"/>
</dbReference>
<evidence type="ECO:0000256" key="1">
    <source>
        <dbReference type="ARBA" id="ARBA00010518"/>
    </source>
</evidence>
<dbReference type="SUPFAM" id="SSF53774">
    <property type="entry name" value="Glutaminase/Asparaginase"/>
    <property type="match status" value="1"/>
</dbReference>
<dbReference type="CDD" id="cd08964">
    <property type="entry name" value="L-asparaginase_II"/>
    <property type="match status" value="1"/>
</dbReference>
<dbReference type="InterPro" id="IPR036152">
    <property type="entry name" value="Asp/glu_Ase-like_sf"/>
</dbReference>
<sequence>MLVSDGACVLANLLAADLVFLVDAVAATDDRPRVIRQIQRRDLRHQLRDARIAFHAGDIQGEYLRSVGFVCNIRQHRRIAGRLPVRVFRPVSCFRYAGQVPSFGNRSRVIVYALGGTIAMTGAGGVTPSLSAGELLGAVPGLADSGVELEVVDFRRVPGAALTIADITELAVEIGTRIGDFDGAVVVQGTDTIEETAYLLDLLHPEPEPIVVTGAMRNPTQAGADGPANLLAAIRTAADPHARNQGALVVFADEIHAARRVGKTHTTSIATFVSRNGGPLGYLVEGRARLLNRLTHRTVVPGYPAADLKVPVLPVALGEDGTVLEAVADRVDGLIVAGFGAGHVPAHLVPGLEKLCARVPVVLASRTGSGSVLAGTYGFAGSERDLLARGLIRAGYLDPLKARLLLLTLLAAGADRTAILAAFGVAGEYREPGDWPWLAPE</sequence>
<dbReference type="PANTHER" id="PTHR11707:SF28">
    <property type="entry name" value="60 KDA LYSOPHOSPHOLIPASE"/>
    <property type="match status" value="1"/>
</dbReference>
<comment type="similarity">
    <text evidence="1">Belongs to the asparaginase 1 family.</text>
</comment>
<dbReference type="PRINTS" id="PR00139">
    <property type="entry name" value="ASNGLNASE"/>
</dbReference>
<dbReference type="SMART" id="SM00870">
    <property type="entry name" value="Asparaginase"/>
    <property type="match status" value="1"/>
</dbReference>
<dbReference type="Gene3D" id="3.40.50.1170">
    <property type="entry name" value="L-asparaginase, N-terminal domain"/>
    <property type="match status" value="1"/>
</dbReference>
<dbReference type="GO" id="GO:0004067">
    <property type="term" value="F:asparaginase activity"/>
    <property type="evidence" value="ECO:0007669"/>
    <property type="project" value="UniProtKB-UniRule"/>
</dbReference>
<dbReference type="InterPro" id="IPR037152">
    <property type="entry name" value="L-asparaginase_N_sf"/>
</dbReference>
<dbReference type="KEGG" id="nah:F5544_10485"/>
<dbReference type="InterPro" id="IPR040919">
    <property type="entry name" value="Asparaginase_C"/>
</dbReference>
<dbReference type="AlphaFoldDB" id="A0A6G9Y9Q4"/>
<dbReference type="Gene3D" id="3.40.50.40">
    <property type="match status" value="1"/>
</dbReference>
<dbReference type="FunFam" id="3.40.50.1170:FF:000001">
    <property type="entry name" value="L-asparaginase 2"/>
    <property type="match status" value="1"/>
</dbReference>
<dbReference type="PIRSF" id="PIRSF500176">
    <property type="entry name" value="L_ASNase"/>
    <property type="match status" value="1"/>
</dbReference>
<protein>
    <submittedName>
        <fullName evidence="6">Asparaginase</fullName>
    </submittedName>
</protein>
<dbReference type="PROSITE" id="PS51732">
    <property type="entry name" value="ASN_GLN_ASE_3"/>
    <property type="match status" value="1"/>
</dbReference>